<keyword evidence="3 7" id="KW-0699">rRNA-binding</keyword>
<dbReference type="PROSITE" id="PS01169">
    <property type="entry name" value="RIBOSOMAL_L21"/>
    <property type="match status" value="1"/>
</dbReference>
<proteinExistence type="inferred from homology"/>
<evidence type="ECO:0000256" key="1">
    <source>
        <dbReference type="ARBA" id="ARBA00008563"/>
    </source>
</evidence>
<keyword evidence="4 7" id="KW-0694">RNA-binding</keyword>
<dbReference type="GO" id="GO:0019843">
    <property type="term" value="F:rRNA binding"/>
    <property type="evidence" value="ECO:0007669"/>
    <property type="project" value="UniProtKB-UniRule"/>
</dbReference>
<dbReference type="RefSeq" id="YP_009399232.1">
    <property type="nucleotide sequence ID" value="NC_035296.1"/>
</dbReference>
<dbReference type="InterPro" id="IPR036164">
    <property type="entry name" value="bL21-like_sf"/>
</dbReference>
<keyword evidence="5 7" id="KW-0689">Ribosomal protein</keyword>
<dbReference type="GO" id="GO:0003735">
    <property type="term" value="F:structural constituent of ribosome"/>
    <property type="evidence" value="ECO:0007669"/>
    <property type="project" value="InterPro"/>
</dbReference>
<dbReference type="GO" id="GO:0005762">
    <property type="term" value="C:mitochondrial large ribosomal subunit"/>
    <property type="evidence" value="ECO:0007669"/>
    <property type="project" value="TreeGrafter"/>
</dbReference>
<dbReference type="PANTHER" id="PTHR21349:SF7">
    <property type="entry name" value="LARGE RIBOSOMAL SUBUNIT PROTEIN BL21C"/>
    <property type="match status" value="1"/>
</dbReference>
<comment type="subcellular location">
    <subcellularLocation>
        <location evidence="7">Plastid</location>
        <location evidence="7">Chloroplast</location>
    </subcellularLocation>
</comment>
<protein>
    <recommendedName>
        <fullName evidence="7">Large ribosomal subunit protein bL21c</fullName>
    </recommendedName>
</protein>
<name>A0A1Z1MRX4_9FLOR</name>
<evidence type="ECO:0000256" key="4">
    <source>
        <dbReference type="ARBA" id="ARBA00022884"/>
    </source>
</evidence>
<dbReference type="HAMAP" id="MF_01363">
    <property type="entry name" value="Ribosomal_bL21"/>
    <property type="match status" value="1"/>
</dbReference>
<sequence length="103" mass="11768">MTYAIVDVGGSQIIVEPGKFYDLNYIPADPGDTINLNRVLFLSNGSNYYVGKPCLNEIFIQATVLRHFGGNKITVFKMKSKKNSRFRRGHRQKLTRIFIENIV</sequence>
<dbReference type="GO" id="GO:0009507">
    <property type="term" value="C:chloroplast"/>
    <property type="evidence" value="ECO:0007669"/>
    <property type="project" value="UniProtKB-SubCell"/>
</dbReference>
<dbReference type="NCBIfam" id="TIGR00061">
    <property type="entry name" value="L21"/>
    <property type="match status" value="1"/>
</dbReference>
<evidence type="ECO:0000256" key="5">
    <source>
        <dbReference type="ARBA" id="ARBA00022980"/>
    </source>
</evidence>
<accession>A0A1Z1MRX4</accession>
<dbReference type="GO" id="GO:0006412">
    <property type="term" value="P:translation"/>
    <property type="evidence" value="ECO:0007669"/>
    <property type="project" value="UniProtKB-UniRule"/>
</dbReference>
<evidence type="ECO:0000256" key="7">
    <source>
        <dbReference type="HAMAP-Rule" id="MF_01363"/>
    </source>
</evidence>
<comment type="function">
    <text evidence="7 8">This protein binds to 23S rRNA.</text>
</comment>
<dbReference type="PANTHER" id="PTHR21349">
    <property type="entry name" value="50S RIBOSOMAL PROTEIN L21"/>
    <property type="match status" value="1"/>
</dbReference>
<dbReference type="Pfam" id="PF00829">
    <property type="entry name" value="Ribosomal_L21p"/>
    <property type="match status" value="1"/>
</dbReference>
<gene>
    <name evidence="7 9" type="primary">rpl21</name>
</gene>
<geneLocation type="chloroplast" evidence="9"/>
<dbReference type="AlphaFoldDB" id="A0A1Z1MRX4"/>
<dbReference type="EMBL" id="MF101454">
    <property type="protein sequence ID" value="ARW68838.1"/>
    <property type="molecule type" value="Genomic_DNA"/>
</dbReference>
<keyword evidence="2 9" id="KW-0934">Plastid</keyword>
<dbReference type="InterPro" id="IPR018258">
    <property type="entry name" value="Ribosomal_bL21_CS"/>
</dbReference>
<organism evidence="9">
    <name type="scientific">Kapraunia schneideri</name>
    <dbReference type="NCBI Taxonomy" id="717899"/>
    <lineage>
        <taxon>Eukaryota</taxon>
        <taxon>Rhodophyta</taxon>
        <taxon>Florideophyceae</taxon>
        <taxon>Rhodymeniophycidae</taxon>
        <taxon>Ceramiales</taxon>
        <taxon>Rhodomelaceae</taxon>
        <taxon>Kapraunia</taxon>
    </lineage>
</organism>
<evidence type="ECO:0000256" key="3">
    <source>
        <dbReference type="ARBA" id="ARBA00022730"/>
    </source>
</evidence>
<evidence type="ECO:0000256" key="8">
    <source>
        <dbReference type="RuleBase" id="RU000563"/>
    </source>
</evidence>
<dbReference type="SUPFAM" id="SSF141091">
    <property type="entry name" value="L21p-like"/>
    <property type="match status" value="1"/>
</dbReference>
<evidence type="ECO:0000313" key="9">
    <source>
        <dbReference type="EMBL" id="ARW68838.1"/>
    </source>
</evidence>
<evidence type="ECO:0000256" key="2">
    <source>
        <dbReference type="ARBA" id="ARBA00022640"/>
    </source>
</evidence>
<dbReference type="InterPro" id="IPR028909">
    <property type="entry name" value="bL21-like"/>
</dbReference>
<keyword evidence="9" id="KW-0150">Chloroplast</keyword>
<evidence type="ECO:0000256" key="6">
    <source>
        <dbReference type="ARBA" id="ARBA00023274"/>
    </source>
</evidence>
<comment type="similarity">
    <text evidence="1 7 8">Belongs to the bacterial ribosomal protein bL21 family.</text>
</comment>
<comment type="subunit">
    <text evidence="7 8">Part of the 50S ribosomal subunit.</text>
</comment>
<keyword evidence="6 7" id="KW-0687">Ribonucleoprotein</keyword>
<reference evidence="9" key="1">
    <citation type="journal article" date="2017" name="J. Phycol.">
        <title>Analysis of chloroplast genomes and a supermatrix inform reclassification of the Rhodomelaceae (Rhodophyta).</title>
        <authorList>
            <person name="Diaz-Tapia P."/>
            <person name="Maggs C.A."/>
            <person name="West J.A."/>
            <person name="Verbruggen H."/>
        </authorList>
    </citation>
    <scope>NUCLEOTIDE SEQUENCE</scope>
    <source>
        <strain evidence="9">PD1720</strain>
    </source>
</reference>
<dbReference type="GeneID" id="33361893"/>
<dbReference type="InterPro" id="IPR001787">
    <property type="entry name" value="Ribosomal_bL21"/>
</dbReference>